<dbReference type="RefSeq" id="WP_201958715.1">
    <property type="nucleotide sequence ID" value="NZ_JAERRJ010000030.1"/>
</dbReference>
<dbReference type="InterPro" id="IPR047057">
    <property type="entry name" value="MerR_fam"/>
</dbReference>
<sequence>MSEGLVRIGELASRAEVSSRTIDYYTGLGLLVPAERTAGNYRLYDPAAVDRIHLIQRLEAQGISLEEIATALNSQPEDIGELLARIDTDLKSLQTAAEVAPSEINGLLSIIAARVHSLITVALQIPPNLPML</sequence>
<evidence type="ECO:0000256" key="2">
    <source>
        <dbReference type="ARBA" id="ARBA00023015"/>
    </source>
</evidence>
<gene>
    <name evidence="6" type="ORF">JK358_38390</name>
</gene>
<dbReference type="InterPro" id="IPR000551">
    <property type="entry name" value="MerR-type_HTH_dom"/>
</dbReference>
<keyword evidence="1" id="KW-0678">Repressor</keyword>
<dbReference type="Proteomes" id="UP000602198">
    <property type="component" value="Unassembled WGS sequence"/>
</dbReference>
<accession>A0ABS1MI32</accession>
<dbReference type="PROSITE" id="PS50937">
    <property type="entry name" value="HTH_MERR_2"/>
    <property type="match status" value="1"/>
</dbReference>
<evidence type="ECO:0000313" key="6">
    <source>
        <dbReference type="EMBL" id="MBL1080282.1"/>
    </source>
</evidence>
<dbReference type="InterPro" id="IPR009061">
    <property type="entry name" value="DNA-bd_dom_put_sf"/>
</dbReference>
<keyword evidence="7" id="KW-1185">Reference proteome</keyword>
<evidence type="ECO:0000256" key="1">
    <source>
        <dbReference type="ARBA" id="ARBA00022491"/>
    </source>
</evidence>
<name>A0ABS1MI32_9NOCA</name>
<keyword evidence="2" id="KW-0805">Transcription regulation</keyword>
<comment type="caution">
    <text evidence="6">The sequence shown here is derived from an EMBL/GenBank/DDBJ whole genome shotgun (WGS) entry which is preliminary data.</text>
</comment>
<keyword evidence="3" id="KW-0238">DNA-binding</keyword>
<feature type="domain" description="HTH merR-type" evidence="5">
    <location>
        <begin position="5"/>
        <end position="74"/>
    </location>
</feature>
<evidence type="ECO:0000256" key="4">
    <source>
        <dbReference type="ARBA" id="ARBA00023163"/>
    </source>
</evidence>
<reference evidence="6 7" key="1">
    <citation type="submission" date="2021-01" db="EMBL/GenBank/DDBJ databases">
        <title>WGS of actinomycetes isolated from Thailand.</title>
        <authorList>
            <person name="Thawai C."/>
        </authorList>
    </citation>
    <scope>NUCLEOTIDE SEQUENCE [LARGE SCALE GENOMIC DNA]</scope>
    <source>
        <strain evidence="6 7">LPG 2</strain>
    </source>
</reference>
<dbReference type="PANTHER" id="PTHR30204:SF69">
    <property type="entry name" value="MERR-FAMILY TRANSCRIPTIONAL REGULATOR"/>
    <property type="match status" value="1"/>
</dbReference>
<proteinExistence type="predicted"/>
<evidence type="ECO:0000259" key="5">
    <source>
        <dbReference type="PROSITE" id="PS50937"/>
    </source>
</evidence>
<dbReference type="SMART" id="SM00422">
    <property type="entry name" value="HTH_MERR"/>
    <property type="match status" value="1"/>
</dbReference>
<dbReference type="Gene3D" id="1.10.1660.10">
    <property type="match status" value="1"/>
</dbReference>
<dbReference type="PANTHER" id="PTHR30204">
    <property type="entry name" value="REDOX-CYCLING DRUG-SENSING TRANSCRIPTIONAL ACTIVATOR SOXR"/>
    <property type="match status" value="1"/>
</dbReference>
<organism evidence="6 7">
    <name type="scientific">Nocardia acididurans</name>
    <dbReference type="NCBI Taxonomy" id="2802282"/>
    <lineage>
        <taxon>Bacteria</taxon>
        <taxon>Bacillati</taxon>
        <taxon>Actinomycetota</taxon>
        <taxon>Actinomycetes</taxon>
        <taxon>Mycobacteriales</taxon>
        <taxon>Nocardiaceae</taxon>
        <taxon>Nocardia</taxon>
    </lineage>
</organism>
<dbReference type="Pfam" id="PF13411">
    <property type="entry name" value="MerR_1"/>
    <property type="match status" value="1"/>
</dbReference>
<keyword evidence="4" id="KW-0804">Transcription</keyword>
<evidence type="ECO:0000313" key="7">
    <source>
        <dbReference type="Proteomes" id="UP000602198"/>
    </source>
</evidence>
<evidence type="ECO:0000256" key="3">
    <source>
        <dbReference type="ARBA" id="ARBA00023125"/>
    </source>
</evidence>
<protein>
    <submittedName>
        <fullName evidence="6">MerR family transcriptional regulator</fullName>
    </submittedName>
</protein>
<dbReference type="EMBL" id="JAERRJ010000030">
    <property type="protein sequence ID" value="MBL1080282.1"/>
    <property type="molecule type" value="Genomic_DNA"/>
</dbReference>
<dbReference type="SUPFAM" id="SSF46955">
    <property type="entry name" value="Putative DNA-binding domain"/>
    <property type="match status" value="1"/>
</dbReference>
<dbReference type="PRINTS" id="PR00040">
    <property type="entry name" value="HTHMERR"/>
</dbReference>